<dbReference type="Gene3D" id="1.25.40.20">
    <property type="entry name" value="Ankyrin repeat-containing domain"/>
    <property type="match status" value="4"/>
</dbReference>
<evidence type="ECO:0000256" key="3">
    <source>
        <dbReference type="PROSITE-ProRule" id="PRU00023"/>
    </source>
</evidence>
<dbReference type="Proteomes" id="UP001178148">
    <property type="component" value="Unassembled WGS sequence"/>
</dbReference>
<dbReference type="Pfam" id="PF12796">
    <property type="entry name" value="Ank_2"/>
    <property type="match status" value="2"/>
</dbReference>
<feature type="repeat" description="ANK" evidence="3">
    <location>
        <begin position="190"/>
        <end position="222"/>
    </location>
</feature>
<dbReference type="PANTHER" id="PTHR24198">
    <property type="entry name" value="ANKYRIN REPEAT AND PROTEIN KINASE DOMAIN-CONTAINING PROTEIN"/>
    <property type="match status" value="1"/>
</dbReference>
<evidence type="ECO:0000256" key="2">
    <source>
        <dbReference type="ARBA" id="ARBA00023043"/>
    </source>
</evidence>
<feature type="repeat" description="ANK" evidence="3">
    <location>
        <begin position="436"/>
        <end position="468"/>
    </location>
</feature>
<evidence type="ECO:0000313" key="5">
    <source>
        <dbReference type="Proteomes" id="UP001178148"/>
    </source>
</evidence>
<feature type="repeat" description="ANK" evidence="3">
    <location>
        <begin position="318"/>
        <end position="350"/>
    </location>
</feature>
<feature type="repeat" description="ANK" evidence="3">
    <location>
        <begin position="242"/>
        <end position="274"/>
    </location>
</feature>
<evidence type="ECO:0000313" key="4">
    <source>
        <dbReference type="EMBL" id="MDP0588118.1"/>
    </source>
</evidence>
<dbReference type="PROSITE" id="PS50297">
    <property type="entry name" value="ANK_REP_REGION"/>
    <property type="match status" value="3"/>
</dbReference>
<organism evidence="4 5">
    <name type="scientific">Candidatus Endonucleibacter bathymodioli</name>
    <dbReference type="NCBI Taxonomy" id="539814"/>
    <lineage>
        <taxon>Bacteria</taxon>
        <taxon>Pseudomonadati</taxon>
        <taxon>Pseudomonadota</taxon>
        <taxon>Gammaproteobacteria</taxon>
        <taxon>Oceanospirillales</taxon>
        <taxon>Endozoicomonadaceae</taxon>
        <taxon>Candidatus Endonucleibacter</taxon>
    </lineage>
</organism>
<dbReference type="Pfam" id="PF13637">
    <property type="entry name" value="Ank_4"/>
    <property type="match status" value="1"/>
</dbReference>
<sequence length="543" mass="59214">MFLALHKSMAKLYHSIYLLLFFSIITGVYSSGYCAVEAVDPNSYEDAPLLDSVDDPSNTLRDSDAGHNSNTYKDGSFLSFVHKTDDCALLGAMECLLGIAIKNNDDHLINILKLSKAPYHLSTGNDATALQCADLNHEHVIKFLRDNIVSHTGTYESGEGLLSAAIPSGNNKLIELLIGAGVNVNSYDNNNNTPLHQAVRCSHLNIVKTLLMAGAEVDCIGSHIIPDQGYDWIQEKAYDSGDHISPLQTAILNKNIKIVNVLLDSKANPNYYNNGTSTPLLLAIHIKSDPIVKALLTAGSAVDEILDSGKYAAYVKARKYTLLRLAVSMGSNELLQFLIQKGANPDEIYEDGDRPLHIAASRISSTVINIQLIASIYESLITAGADVNCKNEKGLTPLLTIASNDYFHSKETSSAIERICSMLFSNGADVDIIDEKGNTALHYAAEISKDYLALLLLENGAKRNIGNLSGLTAEECAAPKISKIISNASLATRKPTRLQIIVRSSIRNNFINKCQNDWHKPLSHRIRQLPLPQATKDFLANPT</sequence>
<comment type="caution">
    <text evidence="4">The sequence shown here is derived from an EMBL/GenBank/DDBJ whole genome shotgun (WGS) entry which is preliminary data.</text>
</comment>
<dbReference type="Pfam" id="PF00023">
    <property type="entry name" value="Ank"/>
    <property type="match status" value="1"/>
</dbReference>
<keyword evidence="2 3" id="KW-0040">ANK repeat</keyword>
<keyword evidence="1" id="KW-0677">Repeat</keyword>
<evidence type="ECO:0000256" key="1">
    <source>
        <dbReference type="ARBA" id="ARBA00022737"/>
    </source>
</evidence>
<dbReference type="EMBL" id="JASXSV010000003">
    <property type="protein sequence ID" value="MDP0588118.1"/>
    <property type="molecule type" value="Genomic_DNA"/>
</dbReference>
<keyword evidence="5" id="KW-1185">Reference proteome</keyword>
<dbReference type="InterPro" id="IPR002110">
    <property type="entry name" value="Ankyrin_rpt"/>
</dbReference>
<dbReference type="SUPFAM" id="SSF48403">
    <property type="entry name" value="Ankyrin repeat"/>
    <property type="match status" value="1"/>
</dbReference>
<dbReference type="SMART" id="SM00248">
    <property type="entry name" value="ANK"/>
    <property type="match status" value="8"/>
</dbReference>
<feature type="repeat" description="ANK" evidence="3">
    <location>
        <begin position="351"/>
        <end position="392"/>
    </location>
</feature>
<protein>
    <submittedName>
        <fullName evidence="4">Ankyrin repeat domain-containing protein</fullName>
    </submittedName>
</protein>
<dbReference type="PROSITE" id="PS50088">
    <property type="entry name" value="ANK_REPEAT"/>
    <property type="match status" value="6"/>
</dbReference>
<feature type="repeat" description="ANK" evidence="3">
    <location>
        <begin position="157"/>
        <end position="189"/>
    </location>
</feature>
<dbReference type="PANTHER" id="PTHR24198:SF165">
    <property type="entry name" value="ANKYRIN REPEAT-CONTAINING PROTEIN-RELATED"/>
    <property type="match status" value="1"/>
</dbReference>
<gene>
    <name evidence="4" type="ORF">QS748_02480</name>
</gene>
<reference evidence="4 5" key="1">
    <citation type="journal article" date="2023" name="bioRxiv">
        <title>An intranuclear bacterial parasite of deep-sea mussels expresses apoptosis inhibitors acquired from its host.</title>
        <authorList>
            <person name="Gonzalez Porras M.A."/>
            <person name="Assie A."/>
            <person name="Tietjen M."/>
            <person name="Violette M."/>
            <person name="Kleiner M."/>
            <person name="Gruber-Vodicka H."/>
            <person name="Dubilier N."/>
            <person name="Leisch N."/>
        </authorList>
    </citation>
    <scope>NUCLEOTIDE SEQUENCE [LARGE SCALE GENOMIC DNA]</scope>
    <source>
        <strain evidence="4">IAP13</strain>
    </source>
</reference>
<dbReference type="AlphaFoldDB" id="A0AA90SWY5"/>
<name>A0AA90SWY5_9GAMM</name>
<accession>A0AA90SWY5</accession>
<dbReference type="InterPro" id="IPR036770">
    <property type="entry name" value="Ankyrin_rpt-contain_sf"/>
</dbReference>
<proteinExistence type="predicted"/>